<dbReference type="GO" id="GO:0008234">
    <property type="term" value="F:cysteine-type peptidase activity"/>
    <property type="evidence" value="ECO:0007669"/>
    <property type="project" value="UniProtKB-KW"/>
</dbReference>
<keyword evidence="4" id="KW-0788">Thiol protease</keyword>
<dbReference type="OrthoDB" id="48998at2"/>
<evidence type="ECO:0000256" key="2">
    <source>
        <dbReference type="ARBA" id="ARBA00022670"/>
    </source>
</evidence>
<dbReference type="PANTHER" id="PTHR39178:SF1">
    <property type="entry name" value="RIBOSOMAL-PROCESSING CYSTEINE PROTEASE PRP"/>
    <property type="match status" value="1"/>
</dbReference>
<evidence type="ECO:0000256" key="4">
    <source>
        <dbReference type="ARBA" id="ARBA00022807"/>
    </source>
</evidence>
<feature type="compositionally biased region" description="Basic residues" evidence="7">
    <location>
        <begin position="173"/>
        <end position="182"/>
    </location>
</feature>
<dbReference type="SUPFAM" id="SSF118010">
    <property type="entry name" value="TM1457-like"/>
    <property type="match status" value="1"/>
</dbReference>
<evidence type="ECO:0000256" key="1">
    <source>
        <dbReference type="ARBA" id="ARBA00022517"/>
    </source>
</evidence>
<name>A0A0K2SNA0_LIMPI</name>
<dbReference type="EMBL" id="AP014924">
    <property type="protein sequence ID" value="BAS28608.1"/>
    <property type="molecule type" value="Genomic_DNA"/>
</dbReference>
<feature type="compositionally biased region" description="Low complexity" evidence="7">
    <location>
        <begin position="198"/>
        <end position="209"/>
    </location>
</feature>
<dbReference type="GO" id="GO:0006508">
    <property type="term" value="P:proteolysis"/>
    <property type="evidence" value="ECO:0007669"/>
    <property type="project" value="UniProtKB-KW"/>
</dbReference>
<evidence type="ECO:0000256" key="6">
    <source>
        <dbReference type="ARBA" id="ARBA00044538"/>
    </source>
</evidence>
<sequence>MVRVELYQAGPGELTGFRAVGHAGYAPAGEDIVCAGVSAVTQACVLGLKEHLALPISLKAEDGLLECRLPKEIPEEKRAPARAILETMVLALREIEKGHGRYFALISLDAPRSSHNRNRGRERADRRGGRPQEGRRQASQAVASRPDRSQGALPTEGRPAPEAAERRADGGRSHRGGHRRRREERGERNGAPAAVGQAEAKPVEAAPVEEAPEVAPRRTEERKPPVEREPDSQVAVAQEPAAEAGDKPSILNPFRRKRLRSFRPGRLGRRWRP</sequence>
<feature type="compositionally biased region" description="Low complexity" evidence="7">
    <location>
        <begin position="233"/>
        <end position="243"/>
    </location>
</feature>
<dbReference type="InterPro" id="IPR007422">
    <property type="entry name" value="Peptidase_Prp"/>
</dbReference>
<dbReference type="AlphaFoldDB" id="A0A0K2SNA0"/>
<keyword evidence="3" id="KW-0378">Hydrolase</keyword>
<dbReference type="Gene3D" id="3.30.70.1490">
    <property type="entry name" value="Cysteine protease Prp"/>
    <property type="match status" value="1"/>
</dbReference>
<keyword evidence="1" id="KW-0690">Ribosome biogenesis</keyword>
<feature type="compositionally biased region" description="Basic residues" evidence="7">
    <location>
        <begin position="254"/>
        <end position="273"/>
    </location>
</feature>
<proteinExistence type="inferred from homology"/>
<feature type="compositionally biased region" description="Basic and acidic residues" evidence="7">
    <location>
        <begin position="163"/>
        <end position="172"/>
    </location>
</feature>
<keyword evidence="2" id="KW-0645">Protease</keyword>
<dbReference type="STRING" id="1555112.LIP_2779"/>
<evidence type="ECO:0000256" key="7">
    <source>
        <dbReference type="SAM" id="MobiDB-lite"/>
    </source>
</evidence>
<evidence type="ECO:0000256" key="5">
    <source>
        <dbReference type="ARBA" id="ARBA00044503"/>
    </source>
</evidence>
<comment type="similarity">
    <text evidence="5">Belongs to the Prp family.</text>
</comment>
<organism evidence="8 9">
    <name type="scientific">Limnochorda pilosa</name>
    <dbReference type="NCBI Taxonomy" id="1555112"/>
    <lineage>
        <taxon>Bacteria</taxon>
        <taxon>Bacillati</taxon>
        <taxon>Bacillota</taxon>
        <taxon>Limnochordia</taxon>
        <taxon>Limnochordales</taxon>
        <taxon>Limnochordaceae</taxon>
        <taxon>Limnochorda</taxon>
    </lineage>
</organism>
<dbReference type="PANTHER" id="PTHR39178">
    <property type="entry name" value="HYPOTHETICAL RIBOSOME-ASSOCIATED PROTEIN"/>
    <property type="match status" value="1"/>
</dbReference>
<keyword evidence="9" id="KW-1185">Reference proteome</keyword>
<dbReference type="Proteomes" id="UP000065807">
    <property type="component" value="Chromosome"/>
</dbReference>
<dbReference type="GO" id="GO:0042254">
    <property type="term" value="P:ribosome biogenesis"/>
    <property type="evidence" value="ECO:0007669"/>
    <property type="project" value="UniProtKB-KW"/>
</dbReference>
<dbReference type="RefSeq" id="WP_144440489.1">
    <property type="nucleotide sequence ID" value="NZ_AP014924.1"/>
</dbReference>
<evidence type="ECO:0000313" key="8">
    <source>
        <dbReference type="EMBL" id="BAS28608.1"/>
    </source>
</evidence>
<feature type="compositionally biased region" description="Basic and acidic residues" evidence="7">
    <location>
        <begin position="215"/>
        <end position="231"/>
    </location>
</feature>
<gene>
    <name evidence="8" type="ORF">LIP_2779</name>
</gene>
<reference evidence="9" key="2">
    <citation type="journal article" date="2016" name="Int. J. Syst. Evol. Microbiol.">
        <title>Complete genome sequence and cell structure of Limnochorda pilosa, a Gram-negative spore-former within the phylum Firmicutes.</title>
        <authorList>
            <person name="Watanabe M."/>
            <person name="Kojima H."/>
            <person name="Fukui M."/>
        </authorList>
    </citation>
    <scope>NUCLEOTIDE SEQUENCE [LARGE SCALE GENOMIC DNA]</scope>
    <source>
        <strain evidence="9">HC45</strain>
    </source>
</reference>
<accession>A0A0K2SNA0</accession>
<dbReference type="KEGG" id="lpil:LIP_2779"/>
<dbReference type="CDD" id="cd16332">
    <property type="entry name" value="Prp-like"/>
    <property type="match status" value="1"/>
</dbReference>
<feature type="compositionally biased region" description="Basic and acidic residues" evidence="7">
    <location>
        <begin position="119"/>
        <end position="136"/>
    </location>
</feature>
<evidence type="ECO:0000313" key="9">
    <source>
        <dbReference type="Proteomes" id="UP000065807"/>
    </source>
</evidence>
<protein>
    <recommendedName>
        <fullName evidence="6">Ribosomal processing cysteine protease Prp</fullName>
    </recommendedName>
</protein>
<dbReference type="Pfam" id="PF04327">
    <property type="entry name" value="Peptidase_Prp"/>
    <property type="match status" value="1"/>
</dbReference>
<feature type="region of interest" description="Disordered" evidence="7">
    <location>
        <begin position="112"/>
        <end position="273"/>
    </location>
</feature>
<evidence type="ECO:0000256" key="3">
    <source>
        <dbReference type="ARBA" id="ARBA00022801"/>
    </source>
</evidence>
<dbReference type="InterPro" id="IPR036764">
    <property type="entry name" value="Peptidase_Prp_sf"/>
</dbReference>
<reference evidence="9" key="1">
    <citation type="submission" date="2015-07" db="EMBL/GenBank/DDBJ databases">
        <title>Complete genome sequence and phylogenetic analysis of Limnochorda pilosa.</title>
        <authorList>
            <person name="Watanabe M."/>
            <person name="Kojima H."/>
            <person name="Fukui M."/>
        </authorList>
    </citation>
    <scope>NUCLEOTIDE SEQUENCE [LARGE SCALE GENOMIC DNA]</scope>
    <source>
        <strain evidence="9">HC45</strain>
    </source>
</reference>